<dbReference type="PANTHER" id="PTHR24421:SF62">
    <property type="entry name" value="SENSORY TRANSDUCTION HISTIDINE KINASE"/>
    <property type="match status" value="1"/>
</dbReference>
<dbReference type="Pfam" id="PF07730">
    <property type="entry name" value="HisKA_3"/>
    <property type="match status" value="1"/>
</dbReference>
<comment type="caution">
    <text evidence="6">The sequence shown here is derived from an EMBL/GenBank/DDBJ whole genome shotgun (WGS) entry which is preliminary data.</text>
</comment>
<evidence type="ECO:0000313" key="6">
    <source>
        <dbReference type="EMBL" id="MDY0749020.1"/>
    </source>
</evidence>
<dbReference type="RefSeq" id="WP_320426987.1">
    <property type="nucleotide sequence ID" value="NZ_JAXCLA010000013.1"/>
</dbReference>
<keyword evidence="2" id="KW-0418">Kinase</keyword>
<protein>
    <submittedName>
        <fullName evidence="6">Two-component regulator propeller domain-containing protein</fullName>
    </submittedName>
</protein>
<dbReference type="SUPFAM" id="SSF63829">
    <property type="entry name" value="Calcium-dependent phosphotriesterase"/>
    <property type="match status" value="2"/>
</dbReference>
<dbReference type="SMART" id="SM00387">
    <property type="entry name" value="HATPase_c"/>
    <property type="match status" value="1"/>
</dbReference>
<evidence type="ECO:0000256" key="1">
    <source>
        <dbReference type="ARBA" id="ARBA00022679"/>
    </source>
</evidence>
<evidence type="ECO:0000259" key="5">
    <source>
        <dbReference type="SMART" id="SM00387"/>
    </source>
</evidence>
<dbReference type="InterPro" id="IPR011123">
    <property type="entry name" value="Y_Y_Y"/>
</dbReference>
<dbReference type="Gene3D" id="3.30.565.10">
    <property type="entry name" value="Histidine kinase-like ATPase, C-terminal domain"/>
    <property type="match status" value="1"/>
</dbReference>
<dbReference type="InterPro" id="IPR011712">
    <property type="entry name" value="Sig_transdc_His_kin_sub3_dim/P"/>
</dbReference>
<dbReference type="CDD" id="cd16917">
    <property type="entry name" value="HATPase_UhpB-NarQ-NarX-like"/>
    <property type="match status" value="1"/>
</dbReference>
<dbReference type="InterPro" id="IPR013783">
    <property type="entry name" value="Ig-like_fold"/>
</dbReference>
<dbReference type="InterPro" id="IPR003594">
    <property type="entry name" value="HATPase_dom"/>
</dbReference>
<proteinExistence type="predicted"/>
<keyword evidence="7" id="KW-1185">Reference proteome</keyword>
<dbReference type="Proteomes" id="UP001285263">
    <property type="component" value="Unassembled WGS sequence"/>
</dbReference>
<keyword evidence="1" id="KW-0808">Transferase</keyword>
<dbReference type="InterPro" id="IPR011110">
    <property type="entry name" value="Reg_prop"/>
</dbReference>
<organism evidence="6 7">
    <name type="scientific">Roseateles agri</name>
    <dbReference type="NCBI Taxonomy" id="3098619"/>
    <lineage>
        <taxon>Bacteria</taxon>
        <taxon>Pseudomonadati</taxon>
        <taxon>Pseudomonadota</taxon>
        <taxon>Betaproteobacteria</taxon>
        <taxon>Burkholderiales</taxon>
        <taxon>Sphaerotilaceae</taxon>
        <taxon>Roseateles</taxon>
    </lineage>
</organism>
<feature type="transmembrane region" description="Helical" evidence="4">
    <location>
        <begin position="796"/>
        <end position="818"/>
    </location>
</feature>
<dbReference type="Pfam" id="PF07494">
    <property type="entry name" value="Reg_prop"/>
    <property type="match status" value="1"/>
</dbReference>
<dbReference type="Gene3D" id="2.60.40.10">
    <property type="entry name" value="Immunoglobulins"/>
    <property type="match status" value="1"/>
</dbReference>
<dbReference type="InterPro" id="IPR015943">
    <property type="entry name" value="WD40/YVTN_repeat-like_dom_sf"/>
</dbReference>
<keyword evidence="4" id="KW-0472">Membrane</keyword>
<accession>A0ABU5DRS0</accession>
<keyword evidence="4" id="KW-0812">Transmembrane</keyword>
<evidence type="ECO:0000256" key="4">
    <source>
        <dbReference type="SAM" id="Phobius"/>
    </source>
</evidence>
<name>A0ABU5DRS0_9BURK</name>
<dbReference type="Pfam" id="PF07495">
    <property type="entry name" value="Y_Y_Y"/>
    <property type="match status" value="1"/>
</dbReference>
<dbReference type="EMBL" id="JAXCLA010000013">
    <property type="protein sequence ID" value="MDY0749020.1"/>
    <property type="molecule type" value="Genomic_DNA"/>
</dbReference>
<evidence type="ECO:0000256" key="2">
    <source>
        <dbReference type="ARBA" id="ARBA00022777"/>
    </source>
</evidence>
<dbReference type="Pfam" id="PF02518">
    <property type="entry name" value="HATPase_c"/>
    <property type="match status" value="1"/>
</dbReference>
<gene>
    <name evidence="6" type="ORF">SNE35_31270</name>
</gene>
<dbReference type="PANTHER" id="PTHR24421">
    <property type="entry name" value="NITRATE/NITRITE SENSOR PROTEIN NARX-RELATED"/>
    <property type="match status" value="1"/>
</dbReference>
<evidence type="ECO:0000256" key="3">
    <source>
        <dbReference type="ARBA" id="ARBA00023012"/>
    </source>
</evidence>
<dbReference type="Gene3D" id="1.20.5.1930">
    <property type="match status" value="1"/>
</dbReference>
<feature type="domain" description="Histidine kinase/HSP90-like ATPase" evidence="5">
    <location>
        <begin position="939"/>
        <end position="1036"/>
    </location>
</feature>
<dbReference type="InterPro" id="IPR050482">
    <property type="entry name" value="Sensor_HK_TwoCompSys"/>
</dbReference>
<dbReference type="Gene3D" id="2.130.10.10">
    <property type="entry name" value="YVTN repeat-like/Quinoprotein amine dehydrogenase"/>
    <property type="match status" value="2"/>
</dbReference>
<reference evidence="6 7" key="1">
    <citation type="submission" date="2023-11" db="EMBL/GenBank/DDBJ databases">
        <title>Paucibacter sp. nov., isolated from fresh soil in Korea.</title>
        <authorList>
            <person name="Le N.T.T."/>
        </authorList>
    </citation>
    <scope>NUCLEOTIDE SEQUENCE [LARGE SCALE GENOMIC DNA]</scope>
    <source>
        <strain evidence="6 7">R3-3</strain>
    </source>
</reference>
<dbReference type="InterPro" id="IPR036890">
    <property type="entry name" value="HATPase_C_sf"/>
</dbReference>
<dbReference type="SUPFAM" id="SSF55874">
    <property type="entry name" value="ATPase domain of HSP90 chaperone/DNA topoisomerase II/histidine kinase"/>
    <property type="match status" value="1"/>
</dbReference>
<evidence type="ECO:0000313" key="7">
    <source>
        <dbReference type="Proteomes" id="UP001285263"/>
    </source>
</evidence>
<keyword evidence="4" id="KW-1133">Transmembrane helix</keyword>
<sequence length="1041" mass="113358">MESISNSAEPPLQIVETDVETENLPPRDRAGAACVTSLQEITRRLLRSGHLAASVAWLLLLVAMPSMALDANTPLKQLSHTVWLAKDGLPTEALSAIEQTRDGHLWIGTFGGLYQFDGLRFEREILPRDPKLGSSSIYTLYAARKGGLWIGFTFGGVGFLRDGKLRIYDAQDGLPPGTIRFMTEDASGVPWVATRSAIAHLDTTGRWRRIDVPPSVLSIQTIYFDADDSLWASGSGGVFRREAGATTFSTYQVEPKKLDVIKTVIPAWDGSTWIVDGLSARRVARSSKRLDPFAGHSNVANIDAEGALWMVDGNSVVRASPSPANDTLDIAAQRDRVGLSDGMVGTSFAGVTRFLTTHDGQMWFMTSTSLERFSMRAATPLDISFLASELAANMAVAALDDGALLLMPAAGPLQLVNHGKASAVPGLEDVFAIARLADGTTMAGGEGNLWHLHAGAWRAVPPPPGIDHSEIQAIAGKDLAHVWVSIVRKGVFQYQAGVWQANGGLPGLPSEPAVTLAWDANENLWLGYADGRIARVRGSDVHMFGEAEGADFGVVTALTAHGQNVWAGGELGLRRWNGRTFTRLRADRERAFDFVTGIVETASGDVWLNSAAGIVHIPASDLAQADGAPHSAIVIDVFDRLDGYLGSSARVRPLPTAAEGKDGTLWFSSTAGIFSIDPKTAVKLRAPPRPLVKTLLANGKRYEPSEPIVLAKGTDNLRIDFVGLELEVPERVRYRFKLDGVDADWRDAGMRREAFYTNLRAGNYRFHVLASIDGRIWSPEEGSLSFRIEPTFSETVWFLALCVVAAVGFITLTIKWRLRRIAQHLRQKLDTQLAERDRIARELHDTLLQSTQGLILRFQAITNRMPADDVNREQIETALERADEVLTEGRDRVRGLRRAASHRDSLAQVLRTIGDELAAEAQLIFRFESSGEDPRLSLEEADEIQRIVGESLTNACRHGRATTIGLSISNASQKLLISVEDDGVGIDAEMAKSGSRPGHWGLQGMRERSERIGAALTIEPRESGGTRVELALAINPSGRWS</sequence>
<keyword evidence="3" id="KW-0902">Two-component regulatory system</keyword>